<feature type="domain" description="Peptidase S9 prolyl oligopeptidase catalytic" evidence="2">
    <location>
        <begin position="559"/>
        <end position="756"/>
    </location>
</feature>
<dbReference type="Gene3D" id="2.140.10.30">
    <property type="entry name" value="Dipeptidylpeptidase IV, N-terminal domain"/>
    <property type="match status" value="1"/>
</dbReference>
<dbReference type="InterPro" id="IPR050278">
    <property type="entry name" value="Serine_Prot_S9B/DPPIV"/>
</dbReference>
<dbReference type="OMA" id="IWWNELW"/>
<dbReference type="GO" id="GO:0006508">
    <property type="term" value="P:proteolysis"/>
    <property type="evidence" value="ECO:0007669"/>
    <property type="project" value="InterPro"/>
</dbReference>
<comment type="caution">
    <text evidence="4">The sequence shown here is derived from an EMBL/GenBank/DDBJ whole genome shotgun (WGS) entry which is preliminary data.</text>
</comment>
<protein>
    <submittedName>
        <fullName evidence="4">S9 family peptidase</fullName>
    </submittedName>
</protein>
<dbReference type="Proteomes" id="UP000264071">
    <property type="component" value="Unassembled WGS sequence"/>
</dbReference>
<feature type="signal peptide" evidence="1">
    <location>
        <begin position="1"/>
        <end position="21"/>
    </location>
</feature>
<sequence length="803" mass="87643">MLRRIVLLLAGALAVSGRVSAQPVTAADYARARSLADTYANAATGAAESFRWSTASQLIYRKSVPGGHQFVLVDASTPAAPVKRSAFDQQRLAAALNAADSTGEPRASALALPFTSAALADGGVRVVFNAWGSDWSCTLSDYRCAKAAVPSAARGGGGFGAGAQPVSREVRSPDGKRIAYIANYNVYVRPVGGATSAGVALSIDGSEGNPFTGQSLAWSPNSRHLAAYRVKPGYRRVVRYIESSPADQVQPKYMERVYTKPGDLLDLQQPALFDADARTQVNVNPLLFPDPYSLSQPQWRRDGRGYTFEYNERGHQRYRVIEVNAENGTPRVLIDEQSKTFIDYRRAAGTLADGGRVFRADVNDGNEIVWLSERDGWAHLYLYDGRSGAVKNQITKGEFVVRAVQRVDSVARTITFSAGGMDKAQDPYFAHYYRVNFDGTGLTPLTDAPADHAVTFSPDGALYVDSWSRVDMAPVAQLRRSSDGHVLLDLERGDLAALRATGWRAPEPFVSKGRDGTTDIYGVVVRPVRFDTRRKYPVIEYIYAGPHGSFVPKNFAPHYNMQSIADLGFIVVQIDGMGTANRSRAFHDIAWKNLGDAGFPDRIRWHKAFAAKNPWYDISRVGIFGGSAGGQNAMGALLFHPEFYKVAVSFAGCHDNRMDKIWWNEQWMGYPIGPEYAASSNVVNAHKLQGELLLVVPELDTNVDPASTMQVVNALIKADKSFDMLVMPGEDHGGGRRGPSAAYGDRKMWDFFVRHLLDQKPPTWNALADAPGATPKTAAPGDAAFGPSWDALEASWFRPQGTP</sequence>
<organism evidence="4 5">
    <name type="scientific">Gemmatimonas aurantiaca</name>
    <dbReference type="NCBI Taxonomy" id="173480"/>
    <lineage>
        <taxon>Bacteria</taxon>
        <taxon>Pseudomonadati</taxon>
        <taxon>Gemmatimonadota</taxon>
        <taxon>Gemmatimonadia</taxon>
        <taxon>Gemmatimonadales</taxon>
        <taxon>Gemmatimonadaceae</taxon>
        <taxon>Gemmatimonas</taxon>
    </lineage>
</organism>
<reference evidence="4 5" key="1">
    <citation type="journal article" date="2018" name="Nat. Biotechnol.">
        <title>A standardized bacterial taxonomy based on genome phylogeny substantially revises the tree of life.</title>
        <authorList>
            <person name="Parks D.H."/>
            <person name="Chuvochina M."/>
            <person name="Waite D.W."/>
            <person name="Rinke C."/>
            <person name="Skarshewski A."/>
            <person name="Chaumeil P.A."/>
            <person name="Hugenholtz P."/>
        </authorList>
    </citation>
    <scope>NUCLEOTIDE SEQUENCE [LARGE SCALE GENOMIC DNA]</scope>
    <source>
        <strain evidence="4">UBA8844</strain>
    </source>
</reference>
<feature type="chain" id="PRO_5017691989" evidence="1">
    <location>
        <begin position="22"/>
        <end position="803"/>
    </location>
</feature>
<dbReference type="PANTHER" id="PTHR11731">
    <property type="entry name" value="PROTEASE FAMILY S9B,C DIPEPTIDYL-PEPTIDASE IV-RELATED"/>
    <property type="match status" value="1"/>
</dbReference>
<evidence type="ECO:0000259" key="3">
    <source>
        <dbReference type="Pfam" id="PF00930"/>
    </source>
</evidence>
<dbReference type="GO" id="GO:0008236">
    <property type="term" value="F:serine-type peptidase activity"/>
    <property type="evidence" value="ECO:0007669"/>
    <property type="project" value="InterPro"/>
</dbReference>
<feature type="domain" description="Dipeptidylpeptidase IV N-terminal" evidence="3">
    <location>
        <begin position="169"/>
        <end position="472"/>
    </location>
</feature>
<evidence type="ECO:0000256" key="1">
    <source>
        <dbReference type="SAM" id="SignalP"/>
    </source>
</evidence>
<evidence type="ECO:0000259" key="2">
    <source>
        <dbReference type="Pfam" id="PF00326"/>
    </source>
</evidence>
<dbReference type="InterPro" id="IPR002469">
    <property type="entry name" value="Peptidase_S9B_N"/>
</dbReference>
<dbReference type="SUPFAM" id="SSF82171">
    <property type="entry name" value="DPP6 N-terminal domain-like"/>
    <property type="match status" value="1"/>
</dbReference>
<dbReference type="InterPro" id="IPR029058">
    <property type="entry name" value="AB_hydrolase_fold"/>
</dbReference>
<dbReference type="Pfam" id="PF00326">
    <property type="entry name" value="Peptidase_S9"/>
    <property type="match status" value="1"/>
</dbReference>
<gene>
    <name evidence="4" type="ORF">DGD08_04110</name>
</gene>
<evidence type="ECO:0000313" key="5">
    <source>
        <dbReference type="Proteomes" id="UP000264071"/>
    </source>
</evidence>
<dbReference type="PANTHER" id="PTHR11731:SF118">
    <property type="entry name" value="BLR1971 PROTEIN"/>
    <property type="match status" value="1"/>
</dbReference>
<dbReference type="SUPFAM" id="SSF53474">
    <property type="entry name" value="alpha/beta-Hydrolases"/>
    <property type="match status" value="1"/>
</dbReference>
<accession>A0A3D4V5G9</accession>
<dbReference type="EMBL" id="DPIY01000005">
    <property type="protein sequence ID" value="HCT56379.1"/>
    <property type="molecule type" value="Genomic_DNA"/>
</dbReference>
<keyword evidence="1" id="KW-0732">Signal</keyword>
<dbReference type="Gene3D" id="3.40.50.1820">
    <property type="entry name" value="alpha/beta hydrolase"/>
    <property type="match status" value="1"/>
</dbReference>
<proteinExistence type="predicted"/>
<dbReference type="InterPro" id="IPR001375">
    <property type="entry name" value="Peptidase_S9_cat"/>
</dbReference>
<dbReference type="Pfam" id="PF00930">
    <property type="entry name" value="DPPIV_N"/>
    <property type="match status" value="1"/>
</dbReference>
<name>A0A3D4V5G9_9BACT</name>
<dbReference type="AlphaFoldDB" id="A0A3D4V5G9"/>
<evidence type="ECO:0000313" key="4">
    <source>
        <dbReference type="EMBL" id="HCT56379.1"/>
    </source>
</evidence>